<proteinExistence type="predicted"/>
<dbReference type="CDD" id="cd00082">
    <property type="entry name" value="HisKA"/>
    <property type="match status" value="1"/>
</dbReference>
<dbReference type="SUPFAM" id="SSF55874">
    <property type="entry name" value="ATPase domain of HSP90 chaperone/DNA topoisomerase II/histidine kinase"/>
    <property type="match status" value="1"/>
</dbReference>
<dbReference type="InterPro" id="IPR036097">
    <property type="entry name" value="HisK_dim/P_sf"/>
</dbReference>
<dbReference type="GO" id="GO:0005524">
    <property type="term" value="F:ATP binding"/>
    <property type="evidence" value="ECO:0007669"/>
    <property type="project" value="UniProtKB-KW"/>
</dbReference>
<keyword evidence="4" id="KW-1003">Cell membrane</keyword>
<evidence type="ECO:0000313" key="18">
    <source>
        <dbReference type="Proteomes" id="UP000032737"/>
    </source>
</evidence>
<feature type="domain" description="Histidine kinase" evidence="15">
    <location>
        <begin position="262"/>
        <end position="470"/>
    </location>
</feature>
<dbReference type="OrthoDB" id="9813151at2"/>
<dbReference type="PROSITE" id="PS50885">
    <property type="entry name" value="HAMP"/>
    <property type="match status" value="1"/>
</dbReference>
<dbReference type="RefSeq" id="WP_030005019.1">
    <property type="nucleotide sequence ID" value="NC_022549.1"/>
</dbReference>
<evidence type="ECO:0000256" key="11">
    <source>
        <dbReference type="ARBA" id="ARBA00022989"/>
    </source>
</evidence>
<evidence type="ECO:0000256" key="9">
    <source>
        <dbReference type="ARBA" id="ARBA00022777"/>
    </source>
</evidence>
<protein>
    <recommendedName>
        <fullName evidence="3">histidine kinase</fullName>
        <ecNumber evidence="3">2.7.13.3</ecNumber>
    </recommendedName>
</protein>
<keyword evidence="8" id="KW-0547">Nucleotide-binding</keyword>
<dbReference type="GO" id="GO:0000155">
    <property type="term" value="F:phosphorelay sensor kinase activity"/>
    <property type="evidence" value="ECO:0007669"/>
    <property type="project" value="InterPro"/>
</dbReference>
<dbReference type="InterPro" id="IPR050398">
    <property type="entry name" value="HssS/ArlS-like"/>
</dbReference>
<dbReference type="CDD" id="cd06225">
    <property type="entry name" value="HAMP"/>
    <property type="match status" value="1"/>
</dbReference>
<dbReference type="SMART" id="SM00387">
    <property type="entry name" value="HATPase_c"/>
    <property type="match status" value="1"/>
</dbReference>
<name>U4KT67_9MOLU</name>
<accession>U4KT67</accession>
<evidence type="ECO:0000256" key="7">
    <source>
        <dbReference type="ARBA" id="ARBA00022692"/>
    </source>
</evidence>
<evidence type="ECO:0000256" key="5">
    <source>
        <dbReference type="ARBA" id="ARBA00022553"/>
    </source>
</evidence>
<keyword evidence="13 14" id="KW-0472">Membrane</keyword>
<dbReference type="EMBL" id="FO681348">
    <property type="protein sequence ID" value="CCV66159.1"/>
    <property type="molecule type" value="Genomic_DNA"/>
</dbReference>
<feature type="domain" description="HAMP" evidence="16">
    <location>
        <begin position="181"/>
        <end position="233"/>
    </location>
</feature>
<dbReference type="Pfam" id="PF02518">
    <property type="entry name" value="HATPase_c"/>
    <property type="match status" value="1"/>
</dbReference>
<sequence>MKISLFIKTFLLLLLSFSLVFIVSNYVSRQRFLPLYIEENINNVKTSILSNTDKIKSGTSLSDTSLMNLSSETSFILYTNNGIKESVGSITLDESSVLLFVIDLYDQSNAKKEGNLLYHTTLVDDIYHINYIYQFELGTYLIIQTRIQSLRNIDTVLNQINVTEGLFFFIMIAILSLIISYGITKPIKKITTYATELSKLNFQSKLKLKRKDEFQTLITALNEMTHNLKVSYQSLDEANQKLEKDIIFEKRQEEKKKALIHMINHELRTPLSVMKGMIEGMIDGVGRYKDKDKYLNELLNQIDAIESLTRDLTYSLKLEDKIKPNDICDTKLAIDQLDSLFELAKQKGVKITSRFKQTVLEMNEELFVLLLKNLLKNAIVYTKNNEVVLLGELSGPYFSLTIRNQGHLNEDELKDLFLPFYRGNNEKDNEKGTGLGLSIVKQICELYDLNLALFNDGSDVVARVDIPRKMIEMSSL</sequence>
<evidence type="ECO:0000256" key="1">
    <source>
        <dbReference type="ARBA" id="ARBA00000085"/>
    </source>
</evidence>
<dbReference type="PANTHER" id="PTHR45528:SF1">
    <property type="entry name" value="SENSOR HISTIDINE KINASE CPXA"/>
    <property type="match status" value="1"/>
</dbReference>
<keyword evidence="5" id="KW-0597">Phosphoprotein</keyword>
<dbReference type="InterPro" id="IPR036890">
    <property type="entry name" value="HATPase_C_sf"/>
</dbReference>
<evidence type="ECO:0000259" key="15">
    <source>
        <dbReference type="PROSITE" id="PS50109"/>
    </source>
</evidence>
<dbReference type="KEGG" id="abra:BN85311380"/>
<evidence type="ECO:0000313" key="17">
    <source>
        <dbReference type="EMBL" id="CCV66159.1"/>
    </source>
</evidence>
<dbReference type="Gene3D" id="3.30.565.10">
    <property type="entry name" value="Histidine kinase-like ATPase, C-terminal domain"/>
    <property type="match status" value="1"/>
</dbReference>
<evidence type="ECO:0000256" key="2">
    <source>
        <dbReference type="ARBA" id="ARBA00004651"/>
    </source>
</evidence>
<keyword evidence="12" id="KW-0902">Two-component regulatory system</keyword>
<dbReference type="InterPro" id="IPR005467">
    <property type="entry name" value="His_kinase_dom"/>
</dbReference>
<evidence type="ECO:0000256" key="12">
    <source>
        <dbReference type="ARBA" id="ARBA00023012"/>
    </source>
</evidence>
<dbReference type="AlphaFoldDB" id="U4KT67"/>
<comment type="subcellular location">
    <subcellularLocation>
        <location evidence="2">Cell membrane</location>
        <topology evidence="2">Multi-pass membrane protein</topology>
    </subcellularLocation>
</comment>
<dbReference type="Proteomes" id="UP000032737">
    <property type="component" value="Chromosome"/>
</dbReference>
<dbReference type="HOGENOM" id="CLU_581160_0_0_14"/>
<keyword evidence="18" id="KW-1185">Reference proteome</keyword>
<dbReference type="EC" id="2.7.13.3" evidence="3"/>
<reference evidence="17 18" key="1">
    <citation type="journal article" date="2013" name="J. Mol. Microbiol. Biotechnol.">
        <title>Analysis of the Complete Genomes of Acholeplasma brassicae , A. palmae and A. laidlawii and Their Comparison to the Obligate Parasites from ' Candidatus Phytoplasma'.</title>
        <authorList>
            <person name="Kube M."/>
            <person name="Siewert C."/>
            <person name="Migdoll A.M."/>
            <person name="Duduk B."/>
            <person name="Holz S."/>
            <person name="Rabus R."/>
            <person name="Seemuller E."/>
            <person name="Mitrovic J."/>
            <person name="Muller I."/>
            <person name="Buttner C."/>
            <person name="Reinhardt R."/>
        </authorList>
    </citation>
    <scope>NUCLEOTIDE SEQUENCE [LARGE SCALE GENOMIC DNA]</scope>
    <source>
        <strain evidence="18">0502</strain>
    </source>
</reference>
<evidence type="ECO:0000256" key="4">
    <source>
        <dbReference type="ARBA" id="ARBA00022475"/>
    </source>
</evidence>
<dbReference type="Gene3D" id="1.10.287.130">
    <property type="match status" value="1"/>
</dbReference>
<dbReference type="STRING" id="61635.BN85311380"/>
<keyword evidence="6" id="KW-0808">Transferase</keyword>
<dbReference type="SUPFAM" id="SSF158472">
    <property type="entry name" value="HAMP domain-like"/>
    <property type="match status" value="1"/>
</dbReference>
<dbReference type="Pfam" id="PF00672">
    <property type="entry name" value="HAMP"/>
    <property type="match status" value="1"/>
</dbReference>
<dbReference type="SMART" id="SM00388">
    <property type="entry name" value="HisKA"/>
    <property type="match status" value="1"/>
</dbReference>
<keyword evidence="7 14" id="KW-0812">Transmembrane</keyword>
<dbReference type="SMART" id="SM00304">
    <property type="entry name" value="HAMP"/>
    <property type="match status" value="1"/>
</dbReference>
<organism evidence="17 18">
    <name type="scientific">Acholeplasma brassicae</name>
    <dbReference type="NCBI Taxonomy" id="61635"/>
    <lineage>
        <taxon>Bacteria</taxon>
        <taxon>Bacillati</taxon>
        <taxon>Mycoplasmatota</taxon>
        <taxon>Mollicutes</taxon>
        <taxon>Acholeplasmatales</taxon>
        <taxon>Acholeplasmataceae</taxon>
        <taxon>Acholeplasma</taxon>
    </lineage>
</organism>
<evidence type="ECO:0000256" key="6">
    <source>
        <dbReference type="ARBA" id="ARBA00022679"/>
    </source>
</evidence>
<gene>
    <name evidence="17" type="ORF">BN85311380</name>
</gene>
<dbReference type="Pfam" id="PF00512">
    <property type="entry name" value="HisKA"/>
    <property type="match status" value="1"/>
</dbReference>
<evidence type="ECO:0000256" key="14">
    <source>
        <dbReference type="SAM" id="Phobius"/>
    </source>
</evidence>
<evidence type="ECO:0000259" key="16">
    <source>
        <dbReference type="PROSITE" id="PS50885"/>
    </source>
</evidence>
<comment type="catalytic activity">
    <reaction evidence="1">
        <text>ATP + protein L-histidine = ADP + protein N-phospho-L-histidine.</text>
        <dbReference type="EC" id="2.7.13.3"/>
    </reaction>
</comment>
<keyword evidence="9 17" id="KW-0418">Kinase</keyword>
<dbReference type="SUPFAM" id="SSF47384">
    <property type="entry name" value="Homodimeric domain of signal transducing histidine kinase"/>
    <property type="match status" value="1"/>
</dbReference>
<feature type="transmembrane region" description="Helical" evidence="14">
    <location>
        <begin position="165"/>
        <end position="183"/>
    </location>
</feature>
<keyword evidence="10" id="KW-0067">ATP-binding</keyword>
<dbReference type="Gene3D" id="6.10.340.10">
    <property type="match status" value="1"/>
</dbReference>
<dbReference type="InterPro" id="IPR003660">
    <property type="entry name" value="HAMP_dom"/>
</dbReference>
<evidence type="ECO:0000256" key="13">
    <source>
        <dbReference type="ARBA" id="ARBA00023136"/>
    </source>
</evidence>
<dbReference type="GO" id="GO:0005886">
    <property type="term" value="C:plasma membrane"/>
    <property type="evidence" value="ECO:0007669"/>
    <property type="project" value="UniProtKB-SubCell"/>
</dbReference>
<dbReference type="InterPro" id="IPR003594">
    <property type="entry name" value="HATPase_dom"/>
</dbReference>
<dbReference type="PROSITE" id="PS50109">
    <property type="entry name" value="HIS_KIN"/>
    <property type="match status" value="1"/>
</dbReference>
<evidence type="ECO:0000256" key="3">
    <source>
        <dbReference type="ARBA" id="ARBA00012438"/>
    </source>
</evidence>
<evidence type="ECO:0000256" key="10">
    <source>
        <dbReference type="ARBA" id="ARBA00022840"/>
    </source>
</evidence>
<dbReference type="InterPro" id="IPR003661">
    <property type="entry name" value="HisK_dim/P_dom"/>
</dbReference>
<dbReference type="PANTHER" id="PTHR45528">
    <property type="entry name" value="SENSOR HISTIDINE KINASE CPXA"/>
    <property type="match status" value="1"/>
</dbReference>
<keyword evidence="11 14" id="KW-1133">Transmembrane helix</keyword>
<evidence type="ECO:0000256" key="8">
    <source>
        <dbReference type="ARBA" id="ARBA00022741"/>
    </source>
</evidence>